<dbReference type="SMART" id="SM00256">
    <property type="entry name" value="FBOX"/>
    <property type="match status" value="1"/>
</dbReference>
<organism evidence="2 3">
    <name type="scientific">Deinandra increscens subsp. villosa</name>
    <dbReference type="NCBI Taxonomy" id="3103831"/>
    <lineage>
        <taxon>Eukaryota</taxon>
        <taxon>Viridiplantae</taxon>
        <taxon>Streptophyta</taxon>
        <taxon>Embryophyta</taxon>
        <taxon>Tracheophyta</taxon>
        <taxon>Spermatophyta</taxon>
        <taxon>Magnoliopsida</taxon>
        <taxon>eudicotyledons</taxon>
        <taxon>Gunneridae</taxon>
        <taxon>Pentapetalae</taxon>
        <taxon>asterids</taxon>
        <taxon>campanulids</taxon>
        <taxon>Asterales</taxon>
        <taxon>Asteraceae</taxon>
        <taxon>Asteroideae</taxon>
        <taxon>Heliantheae alliance</taxon>
        <taxon>Madieae</taxon>
        <taxon>Madiinae</taxon>
        <taxon>Deinandra</taxon>
    </lineage>
</organism>
<evidence type="ECO:0000259" key="1">
    <source>
        <dbReference type="SMART" id="SM00256"/>
    </source>
</evidence>
<comment type="caution">
    <text evidence="2">The sequence shown here is derived from an EMBL/GenBank/DDBJ whole genome shotgun (WGS) entry which is preliminary data.</text>
</comment>
<dbReference type="InterPro" id="IPR001810">
    <property type="entry name" value="F-box_dom"/>
</dbReference>
<reference evidence="2 3" key="1">
    <citation type="submission" date="2024-04" db="EMBL/GenBank/DDBJ databases">
        <title>The reference genome of an endangered Asteraceae, Deinandra increscens subsp. villosa, native to the Central Coast of California.</title>
        <authorList>
            <person name="Guilliams M."/>
            <person name="Hasenstab-Lehman K."/>
            <person name="Meyer R."/>
            <person name="Mcevoy S."/>
        </authorList>
    </citation>
    <scope>NUCLEOTIDE SEQUENCE [LARGE SCALE GENOMIC DNA]</scope>
    <source>
        <tissue evidence="2">Leaf</tissue>
    </source>
</reference>
<dbReference type="Proteomes" id="UP001408789">
    <property type="component" value="Unassembled WGS sequence"/>
</dbReference>
<evidence type="ECO:0000313" key="2">
    <source>
        <dbReference type="EMBL" id="KAK9060906.1"/>
    </source>
</evidence>
<gene>
    <name evidence="2" type="ORF">SSX86_018086</name>
</gene>
<name>A0AAP0CRQ5_9ASTR</name>
<protein>
    <recommendedName>
        <fullName evidence="1">F-box domain-containing protein</fullName>
    </recommendedName>
</protein>
<dbReference type="EMBL" id="JBCNJP010000019">
    <property type="protein sequence ID" value="KAK9060906.1"/>
    <property type="molecule type" value="Genomic_DNA"/>
</dbReference>
<dbReference type="InterPro" id="IPR036047">
    <property type="entry name" value="F-box-like_dom_sf"/>
</dbReference>
<dbReference type="AlphaFoldDB" id="A0AAP0CRQ5"/>
<dbReference type="InterPro" id="IPR006527">
    <property type="entry name" value="F-box-assoc_dom_typ1"/>
</dbReference>
<sequence length="376" mass="42599">MSPNIPYDIQAEIVKRVVPVKSLIRFRSVSKQWKSLIDSSQFIAQHSLTNQLTQPYHLLLIRYKVALKIGKKYVSIIDDDSFPHHKFSRTIPPTVKLLSRARLAGCSHGLVCLYGSVNNREKLIVVWNPFIRKSVVIPLQDGTYTFGFGVCPKTSEPKIVKITCNWGKPFTLTSAEVLTLTSGGWRPISSINLPHSSKGILLYNLVVVDGVIYWVCYNIVTKKSRIISFDLTSEEFGGVDLPDSLAWSKWLSISKLKETLVMLNHYFRGDLMKPACDVWMMLKNGVSKPPSFTKLFSVKLSPCSIIIGFRKNGQPISEQMYKRQNGRPYVRKLEVYEPSSKQMNDLGIYSSEGSAFMMTSYTESLLLLNHSNSFIQ</sequence>
<dbReference type="CDD" id="cd22157">
    <property type="entry name" value="F-box_AtFBW1-like"/>
    <property type="match status" value="1"/>
</dbReference>
<feature type="domain" description="F-box" evidence="1">
    <location>
        <begin position="5"/>
        <end position="46"/>
    </location>
</feature>
<keyword evidence="3" id="KW-1185">Reference proteome</keyword>
<accession>A0AAP0CRQ5</accession>
<proteinExistence type="predicted"/>
<dbReference type="Pfam" id="PF07734">
    <property type="entry name" value="FBA_1"/>
    <property type="match status" value="1"/>
</dbReference>
<dbReference type="NCBIfam" id="TIGR01640">
    <property type="entry name" value="F_box_assoc_1"/>
    <property type="match status" value="1"/>
</dbReference>
<dbReference type="SUPFAM" id="SSF81383">
    <property type="entry name" value="F-box domain"/>
    <property type="match status" value="1"/>
</dbReference>
<dbReference type="Pfam" id="PF00646">
    <property type="entry name" value="F-box"/>
    <property type="match status" value="1"/>
</dbReference>
<dbReference type="PANTHER" id="PTHR31672:SF10">
    <property type="entry name" value="F-BOX DOMAIN-CONTAINING PROTEIN"/>
    <property type="match status" value="1"/>
</dbReference>
<dbReference type="InterPro" id="IPR017451">
    <property type="entry name" value="F-box-assoc_interact_dom"/>
</dbReference>
<dbReference type="PANTHER" id="PTHR31672">
    <property type="entry name" value="BNACNNG10540D PROTEIN"/>
    <property type="match status" value="1"/>
</dbReference>
<evidence type="ECO:0000313" key="3">
    <source>
        <dbReference type="Proteomes" id="UP001408789"/>
    </source>
</evidence>
<dbReference type="InterPro" id="IPR050796">
    <property type="entry name" value="SCF_F-box_component"/>
</dbReference>